<keyword evidence="3" id="KW-1185">Reference proteome</keyword>
<accession>A0AAV4SGI5</accession>
<evidence type="ECO:0000256" key="1">
    <source>
        <dbReference type="SAM" id="SignalP"/>
    </source>
</evidence>
<feature type="chain" id="PRO_5043472810" description="Secreted protein" evidence="1">
    <location>
        <begin position="22"/>
        <end position="206"/>
    </location>
</feature>
<dbReference type="EMBL" id="BPLQ01007920">
    <property type="protein sequence ID" value="GIY33270.1"/>
    <property type="molecule type" value="Genomic_DNA"/>
</dbReference>
<sequence length="206" mass="24226">MYKWTNCSLFAALIRLELVLGHQSPLRHHLVLKHSLCGVWWPRFRENKCHKRHFICYASSRLSSFPEDFVHEKKHDESRPPNGRGSIQIYLEAAARANTQIHQGLINHRTNPYLRVTGMYWPRFRENKCHKRHFICYASSRLSSFPEDFVHEKKHDESRPPNGRGSIQIYLEAAARANTQIHQGLINHRTNPYLRVTGTYVNVQMD</sequence>
<name>A0AAV4SGI5_9ARAC</name>
<feature type="signal peptide" evidence="1">
    <location>
        <begin position="1"/>
        <end position="21"/>
    </location>
</feature>
<dbReference type="AlphaFoldDB" id="A0AAV4SGI5"/>
<reference evidence="2 3" key="1">
    <citation type="submission" date="2021-06" db="EMBL/GenBank/DDBJ databases">
        <title>Caerostris darwini draft genome.</title>
        <authorList>
            <person name="Kono N."/>
            <person name="Arakawa K."/>
        </authorList>
    </citation>
    <scope>NUCLEOTIDE SEQUENCE [LARGE SCALE GENOMIC DNA]</scope>
</reference>
<organism evidence="2 3">
    <name type="scientific">Caerostris darwini</name>
    <dbReference type="NCBI Taxonomy" id="1538125"/>
    <lineage>
        <taxon>Eukaryota</taxon>
        <taxon>Metazoa</taxon>
        <taxon>Ecdysozoa</taxon>
        <taxon>Arthropoda</taxon>
        <taxon>Chelicerata</taxon>
        <taxon>Arachnida</taxon>
        <taxon>Araneae</taxon>
        <taxon>Araneomorphae</taxon>
        <taxon>Entelegynae</taxon>
        <taxon>Araneoidea</taxon>
        <taxon>Araneidae</taxon>
        <taxon>Caerostris</taxon>
    </lineage>
</organism>
<gene>
    <name evidence="2" type="ORF">CDAR_240011</name>
</gene>
<evidence type="ECO:0008006" key="4">
    <source>
        <dbReference type="Google" id="ProtNLM"/>
    </source>
</evidence>
<comment type="caution">
    <text evidence="2">The sequence shown here is derived from an EMBL/GenBank/DDBJ whole genome shotgun (WGS) entry which is preliminary data.</text>
</comment>
<evidence type="ECO:0000313" key="2">
    <source>
        <dbReference type="EMBL" id="GIY33270.1"/>
    </source>
</evidence>
<protein>
    <recommendedName>
        <fullName evidence="4">Secreted protein</fullName>
    </recommendedName>
</protein>
<keyword evidence="1" id="KW-0732">Signal</keyword>
<proteinExistence type="predicted"/>
<evidence type="ECO:0000313" key="3">
    <source>
        <dbReference type="Proteomes" id="UP001054837"/>
    </source>
</evidence>
<dbReference type="Proteomes" id="UP001054837">
    <property type="component" value="Unassembled WGS sequence"/>
</dbReference>